<organism evidence="1">
    <name type="scientific">marine metagenome</name>
    <dbReference type="NCBI Taxonomy" id="408172"/>
    <lineage>
        <taxon>unclassified sequences</taxon>
        <taxon>metagenomes</taxon>
        <taxon>ecological metagenomes</taxon>
    </lineage>
</organism>
<reference evidence="1" key="1">
    <citation type="submission" date="2018-05" db="EMBL/GenBank/DDBJ databases">
        <authorList>
            <person name="Lanie J.A."/>
            <person name="Ng W.-L."/>
            <person name="Kazmierczak K.M."/>
            <person name="Andrzejewski T.M."/>
            <person name="Davidsen T.M."/>
            <person name="Wayne K.J."/>
            <person name="Tettelin H."/>
            <person name="Glass J.I."/>
            <person name="Rusch D."/>
            <person name="Podicherti R."/>
            <person name="Tsui H.-C.T."/>
            <person name="Winkler M.E."/>
        </authorList>
    </citation>
    <scope>NUCLEOTIDE SEQUENCE</scope>
</reference>
<accession>A0A381QY02</accession>
<protein>
    <submittedName>
        <fullName evidence="1">Uncharacterized protein</fullName>
    </submittedName>
</protein>
<dbReference type="EMBL" id="UINC01001514">
    <property type="protein sequence ID" value="SUZ82577.1"/>
    <property type="molecule type" value="Genomic_DNA"/>
</dbReference>
<dbReference type="InterPro" id="IPR003774">
    <property type="entry name" value="AlgH-like"/>
</dbReference>
<name>A0A381QY02_9ZZZZ</name>
<dbReference type="GO" id="GO:0005829">
    <property type="term" value="C:cytosol"/>
    <property type="evidence" value="ECO:0007669"/>
    <property type="project" value="TreeGrafter"/>
</dbReference>
<evidence type="ECO:0000313" key="1">
    <source>
        <dbReference type="EMBL" id="SUZ82577.1"/>
    </source>
</evidence>
<feature type="non-terminal residue" evidence="1">
    <location>
        <position position="1"/>
    </location>
</feature>
<dbReference type="PANTHER" id="PTHR30327:SF1">
    <property type="entry name" value="UPF0301 PROTEIN YQGE"/>
    <property type="match status" value="1"/>
</dbReference>
<dbReference type="Pfam" id="PF02622">
    <property type="entry name" value="DUF179"/>
    <property type="match status" value="1"/>
</dbReference>
<dbReference type="Gene3D" id="3.40.1740.10">
    <property type="entry name" value="VC0467-like"/>
    <property type="match status" value="1"/>
</dbReference>
<dbReference type="SUPFAM" id="SSF143456">
    <property type="entry name" value="VC0467-like"/>
    <property type="match status" value="1"/>
</dbReference>
<dbReference type="AlphaFoldDB" id="A0A381QY02"/>
<sequence>VATPELLDPNFHRAVVLVLEHNDDGALGLILNRPRLVGGAEAVPQWADRLAYPAQLHTGGPVSEESVIGLAIGPPDATDGISPLLGPLGVVDLHRSPEDLPGVESVRLFAGYAGWSAGQLDAEVMAGGWFVVDASPDDVVGADPENLWRVVLGRQPGLLGHLAGYPDDPALN</sequence>
<gene>
    <name evidence="1" type="ORF">METZ01_LOCUS35431</name>
</gene>
<proteinExistence type="predicted"/>
<dbReference type="PANTHER" id="PTHR30327">
    <property type="entry name" value="UNCHARACTERIZED PROTEIN YQGE"/>
    <property type="match status" value="1"/>
</dbReference>